<sequence length="103" mass="11299">IRFKHFKRSSIFDSSLAGIPSSKQASNNKLLLTLTSVCNNSQRIFAFSKLHPISLVLFSNVTTASFKSFCTAISIRSSALSFTTSSCIISKHLRKLISSLALK</sequence>
<gene>
    <name evidence="1" type="ORF">MHI_LOCUS261025</name>
</gene>
<accession>A0A6V7H3X7</accession>
<keyword evidence="2" id="KW-1185">Reference proteome</keyword>
<reference evidence="1" key="1">
    <citation type="submission" date="2020-07" db="EMBL/GenBank/DDBJ databases">
        <authorList>
            <person name="Nazaruddin N."/>
        </authorList>
    </citation>
    <scope>NUCLEOTIDE SEQUENCE</scope>
</reference>
<protein>
    <submittedName>
        <fullName evidence="1">Uncharacterized protein</fullName>
    </submittedName>
</protein>
<dbReference type="AlphaFoldDB" id="A0A6V7H3X7"/>
<proteinExistence type="predicted"/>
<feature type="non-terminal residue" evidence="1">
    <location>
        <position position="103"/>
    </location>
</feature>
<evidence type="ECO:0000313" key="2">
    <source>
        <dbReference type="Proteomes" id="UP000752696"/>
    </source>
</evidence>
<evidence type="ECO:0000313" key="1">
    <source>
        <dbReference type="EMBL" id="CAD1472108.1"/>
    </source>
</evidence>
<organism evidence="1 2">
    <name type="scientific">Heterotrigona itama</name>
    <dbReference type="NCBI Taxonomy" id="395501"/>
    <lineage>
        <taxon>Eukaryota</taxon>
        <taxon>Metazoa</taxon>
        <taxon>Ecdysozoa</taxon>
        <taxon>Arthropoda</taxon>
        <taxon>Hexapoda</taxon>
        <taxon>Insecta</taxon>
        <taxon>Pterygota</taxon>
        <taxon>Neoptera</taxon>
        <taxon>Endopterygota</taxon>
        <taxon>Hymenoptera</taxon>
        <taxon>Apocrita</taxon>
        <taxon>Aculeata</taxon>
        <taxon>Apoidea</taxon>
        <taxon>Anthophila</taxon>
        <taxon>Apidae</taxon>
        <taxon>Heterotrigona</taxon>
    </lineage>
</organism>
<dbReference type="Proteomes" id="UP000752696">
    <property type="component" value="Unassembled WGS sequence"/>
</dbReference>
<dbReference type="EMBL" id="CAJDYZ010004959">
    <property type="protein sequence ID" value="CAD1472108.1"/>
    <property type="molecule type" value="Genomic_DNA"/>
</dbReference>
<name>A0A6V7H3X7_9HYME</name>
<comment type="caution">
    <text evidence="1">The sequence shown here is derived from an EMBL/GenBank/DDBJ whole genome shotgun (WGS) entry which is preliminary data.</text>
</comment>